<evidence type="ECO:0000256" key="2">
    <source>
        <dbReference type="ARBA" id="ARBA00004613"/>
    </source>
</evidence>
<evidence type="ECO:0000259" key="8">
    <source>
        <dbReference type="PROSITE" id="PS50853"/>
    </source>
</evidence>
<dbReference type="InterPro" id="IPR001791">
    <property type="entry name" value="Laminin_G"/>
</dbReference>
<keyword evidence="5" id="KW-0966">Cell projection</keyword>
<dbReference type="Pfam" id="PF13385">
    <property type="entry name" value="Laminin_G_3"/>
    <property type="match status" value="1"/>
</dbReference>
<accession>A0ABS6ZI04</accession>
<dbReference type="InterPro" id="IPR011047">
    <property type="entry name" value="Quinoprotein_ADH-like_sf"/>
</dbReference>
<evidence type="ECO:0000313" key="9">
    <source>
        <dbReference type="EMBL" id="MBW5486351.1"/>
    </source>
</evidence>
<dbReference type="CDD" id="cd00063">
    <property type="entry name" value="FN3"/>
    <property type="match status" value="1"/>
</dbReference>
<proteinExistence type="predicted"/>
<dbReference type="Gene3D" id="2.130.10.10">
    <property type="entry name" value="YVTN repeat-like/Quinoprotein amine dehydrogenase"/>
    <property type="match status" value="1"/>
</dbReference>
<dbReference type="Gene3D" id="2.60.120.200">
    <property type="match status" value="1"/>
</dbReference>
<dbReference type="Proteomes" id="UP000812013">
    <property type="component" value="Unassembled WGS sequence"/>
</dbReference>
<gene>
    <name evidence="9" type="ORF">GPJ59_31955</name>
</gene>
<reference evidence="9 10" key="1">
    <citation type="submission" date="2019-12" db="EMBL/GenBank/DDBJ databases">
        <title>Genome sequence of Streptomyces bambusae.</title>
        <authorList>
            <person name="Bansal K."/>
            <person name="Choksket S."/>
            <person name="Korpole S."/>
            <person name="Patil P.B."/>
        </authorList>
    </citation>
    <scope>NUCLEOTIDE SEQUENCE [LARGE SCALE GENOMIC DNA]</scope>
    <source>
        <strain evidence="9 10">SK60</strain>
    </source>
</reference>
<comment type="caution">
    <text evidence="9">The sequence shown here is derived from an EMBL/GenBank/DDBJ whole genome shotgun (WGS) entry which is preliminary data.</text>
</comment>
<keyword evidence="7" id="KW-0624">Polysaccharide degradation</keyword>
<dbReference type="Pfam" id="PF24517">
    <property type="entry name" value="CBM96"/>
    <property type="match status" value="1"/>
</dbReference>
<dbReference type="InterPro" id="IPR003961">
    <property type="entry name" value="FN3_dom"/>
</dbReference>
<comment type="subcellular location">
    <subcellularLocation>
        <location evidence="1">Cell projection</location>
    </subcellularLocation>
    <subcellularLocation>
        <location evidence="2">Secreted</location>
    </subcellularLocation>
</comment>
<sequence>MHRSRGLAATLALTLTGLGAGIGLGLVPQAAAITPPVAFTADALPTWQPNGVVWALAEANGTVFAGGTFSAVRPPAGGAGTEQEAVNFVALDAATGAPTACKLSFTVGGGTATVRALTLSPDKKTLYAGGYFGAVNGLPVSSLAAIDVATCAPKASFRPAFTATVRALAVTGDTVYAGGDFLTVSGQPRQRFAAVAAVDGALRPFRADADEPGRAVELTPDGSKVLLGGDFFTVNGTGSHALAVVDATSGALTKAYPGFIETNSVVKDIATDGTGFYTANEGTGGGVFDGRIALDLSDYGQRWRDTCLGATQAVLPHQNVLYSASHAHDCSSVGEFPDGRRHHLLAQPTTGTGKLGWSPDTNDGIGEGIGPRVMAVGAKAGVQYLWVGGEFTTVNGAGQQSLTRFASTGDTGAPTVPVAGAAAFTPGKVQVRWRTSLDLDDGTLTYRVYRNGNAAPVATLNADSLFFKRPQASWTDTSVTPGQTYTYRVSATDAAGNTSALSAPATVTVPTSPEVYPAQVRADGAQLYWRYDESALPYVGDSSDGGNSAGVHLNGPALRRTPAAVTGPSTAIGFNGTDNRVYADRRQTIGSTYTLETWFRTGTTRGGKILGFGNNQDHGSNRYDKHLYMADDGRLVFGVYTGGFRTVTTPAAYNDNQWHHVVATQGPGGMVLYVDGAQRGTLGVTTHENYSGYWHAGGDSLGGWPNRPTSDLWAGQMDETAVYPTVLTAAQVQNHFTLAKAPADTVAEVTAAEDTYANAGAPGTNFGTSGSLAVRGNPLYASYLRFNLPAAPPGTVLKSAALAIRTSTMSGAGTADTVSVVPVTGAWTEAGTTYADRPALGAPVLGSFAGIPDGSAVHTTVLDPAAVAGALGRSYSVALTGSGGDALWLWSSEAQANEGTPKLTLTFGAP</sequence>
<dbReference type="SUPFAM" id="SSF49265">
    <property type="entry name" value="Fibronectin type III"/>
    <property type="match status" value="1"/>
</dbReference>
<dbReference type="InterPro" id="IPR036116">
    <property type="entry name" value="FN3_sf"/>
</dbReference>
<dbReference type="InterPro" id="IPR013320">
    <property type="entry name" value="ConA-like_dom_sf"/>
</dbReference>
<keyword evidence="7" id="KW-0119">Carbohydrate metabolism</keyword>
<dbReference type="Gene3D" id="2.60.40.10">
    <property type="entry name" value="Immunoglobulins"/>
    <property type="match status" value="1"/>
</dbReference>
<keyword evidence="4" id="KW-0732">Signal</keyword>
<feature type="domain" description="Fibronectin type-III" evidence="8">
    <location>
        <begin position="413"/>
        <end position="514"/>
    </location>
</feature>
<keyword evidence="6" id="KW-0378">Hydrolase</keyword>
<protein>
    <submittedName>
        <fullName evidence="9">DNRLRE domain-containing protein</fullName>
    </submittedName>
</protein>
<evidence type="ECO:0000256" key="3">
    <source>
        <dbReference type="ARBA" id="ARBA00022525"/>
    </source>
</evidence>
<dbReference type="InterPro" id="IPR015943">
    <property type="entry name" value="WD40/YVTN_repeat-like_dom_sf"/>
</dbReference>
<organism evidence="9 10">
    <name type="scientific">Streptomyces bambusae</name>
    <dbReference type="NCBI Taxonomy" id="1550616"/>
    <lineage>
        <taxon>Bacteria</taxon>
        <taxon>Bacillati</taxon>
        <taxon>Actinomycetota</taxon>
        <taxon>Actinomycetes</taxon>
        <taxon>Kitasatosporales</taxon>
        <taxon>Streptomycetaceae</taxon>
        <taxon>Streptomyces</taxon>
    </lineage>
</organism>
<dbReference type="RefSeq" id="WP_219671425.1">
    <property type="nucleotide sequence ID" value="NZ_WTFF01000381.1"/>
</dbReference>
<dbReference type="SUPFAM" id="SSF50998">
    <property type="entry name" value="Quinoprotein alcohol dehydrogenase-like"/>
    <property type="match status" value="1"/>
</dbReference>
<dbReference type="InterPro" id="IPR013783">
    <property type="entry name" value="Ig-like_fold"/>
</dbReference>
<evidence type="ECO:0000256" key="5">
    <source>
        <dbReference type="ARBA" id="ARBA00023273"/>
    </source>
</evidence>
<evidence type="ECO:0000256" key="7">
    <source>
        <dbReference type="ARBA" id="ARBA00023326"/>
    </source>
</evidence>
<dbReference type="NCBIfam" id="NF033679">
    <property type="entry name" value="DNRLRE_dom"/>
    <property type="match status" value="1"/>
</dbReference>
<evidence type="ECO:0000256" key="4">
    <source>
        <dbReference type="ARBA" id="ARBA00022729"/>
    </source>
</evidence>
<evidence type="ECO:0000256" key="1">
    <source>
        <dbReference type="ARBA" id="ARBA00004316"/>
    </source>
</evidence>
<keyword evidence="6" id="KW-0326">Glycosidase</keyword>
<dbReference type="SUPFAM" id="SSF49899">
    <property type="entry name" value="Concanavalin A-like lectins/glucanases"/>
    <property type="match status" value="1"/>
</dbReference>
<keyword evidence="10" id="KW-1185">Reference proteome</keyword>
<name>A0ABS6ZI04_9ACTN</name>
<dbReference type="EMBL" id="WTFF01000381">
    <property type="protein sequence ID" value="MBW5486351.1"/>
    <property type="molecule type" value="Genomic_DNA"/>
</dbReference>
<dbReference type="CDD" id="cd00110">
    <property type="entry name" value="LamG"/>
    <property type="match status" value="1"/>
</dbReference>
<evidence type="ECO:0000256" key="6">
    <source>
        <dbReference type="ARBA" id="ARBA00023295"/>
    </source>
</evidence>
<dbReference type="InterPro" id="IPR055372">
    <property type="entry name" value="CBM96"/>
</dbReference>
<evidence type="ECO:0000313" key="10">
    <source>
        <dbReference type="Proteomes" id="UP000812013"/>
    </source>
</evidence>
<keyword evidence="3" id="KW-0964">Secreted</keyword>
<dbReference type="PROSITE" id="PS50853">
    <property type="entry name" value="FN3"/>
    <property type="match status" value="1"/>
</dbReference>